<reference evidence="1" key="1">
    <citation type="journal article" date="2015" name="Nature">
        <title>Complex archaea that bridge the gap between prokaryotes and eukaryotes.</title>
        <authorList>
            <person name="Spang A."/>
            <person name="Saw J.H."/>
            <person name="Jorgensen S.L."/>
            <person name="Zaremba-Niedzwiedzka K."/>
            <person name="Martijn J."/>
            <person name="Lind A.E."/>
            <person name="van Eijk R."/>
            <person name="Schleper C."/>
            <person name="Guy L."/>
            <person name="Ettema T.J."/>
        </authorList>
    </citation>
    <scope>NUCLEOTIDE SEQUENCE</scope>
</reference>
<accession>A0A0F9R943</accession>
<dbReference type="AlphaFoldDB" id="A0A0F9R943"/>
<dbReference type="EMBL" id="LAZR01001361">
    <property type="protein sequence ID" value="KKN45867.1"/>
    <property type="molecule type" value="Genomic_DNA"/>
</dbReference>
<evidence type="ECO:0000313" key="1">
    <source>
        <dbReference type="EMBL" id="KKN45867.1"/>
    </source>
</evidence>
<proteinExistence type="predicted"/>
<sequence length="206" mass="22124">MAITYPLALPTVGLFVRFSLTTQSANAESVSPFTFERQIQTHQGMLWLAGITLAPMKRASAEEWRSFFLKLNGKQGTFLMGDLGAKFPRGIAAGTPLVDGAGQTGQELDTKGWTTEITGILKAGDYIQIGTGLTSRLYKNLNDVNSDSGGLATLDIWPRLRESPANSAVIVVSEPKGLFRLSSNLNLSEVGISAFYGFGFSAIEAL</sequence>
<protein>
    <submittedName>
        <fullName evidence="1">Uncharacterized protein</fullName>
    </submittedName>
</protein>
<organism evidence="1">
    <name type="scientific">marine sediment metagenome</name>
    <dbReference type="NCBI Taxonomy" id="412755"/>
    <lineage>
        <taxon>unclassified sequences</taxon>
        <taxon>metagenomes</taxon>
        <taxon>ecological metagenomes</taxon>
    </lineage>
</organism>
<name>A0A0F9R943_9ZZZZ</name>
<gene>
    <name evidence="1" type="ORF">LCGC14_0678620</name>
</gene>
<comment type="caution">
    <text evidence="1">The sequence shown here is derived from an EMBL/GenBank/DDBJ whole genome shotgun (WGS) entry which is preliminary data.</text>
</comment>